<evidence type="ECO:0000313" key="2">
    <source>
        <dbReference type="EMBL" id="GID99948.1"/>
    </source>
</evidence>
<evidence type="ECO:0000313" key="3">
    <source>
        <dbReference type="Proteomes" id="UP000637628"/>
    </source>
</evidence>
<keyword evidence="3" id="KW-1185">Reference proteome</keyword>
<sequence length="75" mass="7709">MLISALRARAGGKTANHGAGPHRGEHIGVHATVVCSAPGDGGHEPEIGLQFMITEPALEQRLSAYVQGVLDVVVG</sequence>
<dbReference type="Proteomes" id="UP000637628">
    <property type="component" value="Unassembled WGS sequence"/>
</dbReference>
<evidence type="ECO:0000256" key="1">
    <source>
        <dbReference type="SAM" id="MobiDB-lite"/>
    </source>
</evidence>
<gene>
    <name evidence="2" type="ORF">Adu01nite_12990</name>
</gene>
<dbReference type="EMBL" id="BOML01000012">
    <property type="protein sequence ID" value="GID99948.1"/>
    <property type="molecule type" value="Genomic_DNA"/>
</dbReference>
<protein>
    <submittedName>
        <fullName evidence="2">Uncharacterized protein</fullName>
    </submittedName>
</protein>
<reference evidence="2 3" key="1">
    <citation type="submission" date="2021-01" db="EMBL/GenBank/DDBJ databases">
        <title>Whole genome shotgun sequence of Actinoplanes durhamensis NBRC 14914.</title>
        <authorList>
            <person name="Komaki H."/>
            <person name="Tamura T."/>
        </authorList>
    </citation>
    <scope>NUCLEOTIDE SEQUENCE [LARGE SCALE GENOMIC DNA]</scope>
    <source>
        <strain evidence="2 3">NBRC 14914</strain>
    </source>
</reference>
<accession>A0ABQ3YR07</accession>
<name>A0ABQ3YR07_9ACTN</name>
<proteinExistence type="predicted"/>
<comment type="caution">
    <text evidence="2">The sequence shown here is derived from an EMBL/GenBank/DDBJ whole genome shotgun (WGS) entry which is preliminary data.</text>
</comment>
<organism evidence="2 3">
    <name type="scientific">Paractinoplanes durhamensis</name>
    <dbReference type="NCBI Taxonomy" id="113563"/>
    <lineage>
        <taxon>Bacteria</taxon>
        <taxon>Bacillati</taxon>
        <taxon>Actinomycetota</taxon>
        <taxon>Actinomycetes</taxon>
        <taxon>Micromonosporales</taxon>
        <taxon>Micromonosporaceae</taxon>
        <taxon>Paractinoplanes</taxon>
    </lineage>
</organism>
<feature type="region of interest" description="Disordered" evidence="1">
    <location>
        <begin position="1"/>
        <end position="25"/>
    </location>
</feature>